<evidence type="ECO:0000313" key="6">
    <source>
        <dbReference type="EMBL" id="MFC6152802.1"/>
    </source>
</evidence>
<dbReference type="HAMAP" id="MF_01201">
    <property type="entry name" value="Ala_racemase"/>
    <property type="match status" value="1"/>
</dbReference>
<feature type="active site" description="Proton acceptor; specific for L-alanine" evidence="4">
    <location>
        <position position="262"/>
    </location>
</feature>
<dbReference type="Pfam" id="PF00842">
    <property type="entry name" value="Ala_racemase_C"/>
    <property type="match status" value="1"/>
</dbReference>
<name>A0ABW1QV37_9ACTN</name>
<dbReference type="PRINTS" id="PR00992">
    <property type="entry name" value="ALARACEMASE"/>
</dbReference>
<dbReference type="PANTHER" id="PTHR30511:SF0">
    <property type="entry name" value="ALANINE RACEMASE, CATABOLIC-RELATED"/>
    <property type="match status" value="1"/>
</dbReference>
<evidence type="ECO:0000256" key="3">
    <source>
        <dbReference type="ARBA" id="ARBA00023235"/>
    </source>
</evidence>
<comment type="pathway">
    <text evidence="4">Amino-acid biosynthesis; D-alanine biosynthesis; D-alanine from L-alanine: step 1/1.</text>
</comment>
<keyword evidence="7" id="KW-1185">Reference proteome</keyword>
<organism evidence="6 7">
    <name type="scientific">Nocardioides yefusunii</name>
    <dbReference type="NCBI Taxonomy" id="2500546"/>
    <lineage>
        <taxon>Bacteria</taxon>
        <taxon>Bacillati</taxon>
        <taxon>Actinomycetota</taxon>
        <taxon>Actinomycetes</taxon>
        <taxon>Propionibacteriales</taxon>
        <taxon>Nocardioidaceae</taxon>
        <taxon>Nocardioides</taxon>
    </lineage>
</organism>
<comment type="similarity">
    <text evidence="4">Belongs to the alanine racemase family.</text>
</comment>
<comment type="cofactor">
    <cofactor evidence="1 4">
        <name>pyridoxal 5'-phosphate</name>
        <dbReference type="ChEBI" id="CHEBI:597326"/>
    </cofactor>
</comment>
<dbReference type="InterPro" id="IPR000821">
    <property type="entry name" value="Ala_racemase"/>
</dbReference>
<dbReference type="InterPro" id="IPR001608">
    <property type="entry name" value="Ala_racemase_N"/>
</dbReference>
<dbReference type="Proteomes" id="UP001596098">
    <property type="component" value="Unassembled WGS sequence"/>
</dbReference>
<dbReference type="Pfam" id="PF01168">
    <property type="entry name" value="Ala_racemase_N"/>
    <property type="match status" value="1"/>
</dbReference>
<comment type="function">
    <text evidence="4">Catalyzes the interconversion of L-alanine and D-alanine. May also act on other amino acids.</text>
</comment>
<dbReference type="Gene3D" id="3.20.20.10">
    <property type="entry name" value="Alanine racemase"/>
    <property type="match status" value="1"/>
</dbReference>
<feature type="active site" description="Proton acceptor; specific for D-alanine" evidence="4">
    <location>
        <position position="34"/>
    </location>
</feature>
<evidence type="ECO:0000313" key="7">
    <source>
        <dbReference type="Proteomes" id="UP001596098"/>
    </source>
</evidence>
<dbReference type="InterPro" id="IPR009006">
    <property type="entry name" value="Ala_racemase/Decarboxylase_C"/>
</dbReference>
<evidence type="ECO:0000256" key="2">
    <source>
        <dbReference type="ARBA" id="ARBA00022898"/>
    </source>
</evidence>
<accession>A0ABW1QV37</accession>
<feature type="binding site" evidence="4">
    <location>
        <position position="130"/>
    </location>
    <ligand>
        <name>substrate</name>
    </ligand>
</feature>
<comment type="catalytic activity">
    <reaction evidence="4">
        <text>L-alanine = D-alanine</text>
        <dbReference type="Rhea" id="RHEA:20249"/>
        <dbReference type="ChEBI" id="CHEBI:57416"/>
        <dbReference type="ChEBI" id="CHEBI:57972"/>
        <dbReference type="EC" id="5.1.1.1"/>
    </reaction>
</comment>
<proteinExistence type="inferred from homology"/>
<keyword evidence="3 4" id="KW-0413">Isomerase</keyword>
<evidence type="ECO:0000256" key="4">
    <source>
        <dbReference type="HAMAP-Rule" id="MF_01201"/>
    </source>
</evidence>
<feature type="modified residue" description="N6-(pyridoxal phosphate)lysine" evidence="4">
    <location>
        <position position="34"/>
    </location>
</feature>
<dbReference type="RefSeq" id="WP_128219557.1">
    <property type="nucleotide sequence ID" value="NZ_CP034929.1"/>
</dbReference>
<protein>
    <recommendedName>
        <fullName evidence="4">Alanine racemase</fullName>
        <ecNumber evidence="4">5.1.1.1</ecNumber>
    </recommendedName>
</protein>
<evidence type="ECO:0000256" key="1">
    <source>
        <dbReference type="ARBA" id="ARBA00001933"/>
    </source>
</evidence>
<sequence>MLTPRLTVDLAAVTHNVTRLRAGSTARDLVAVVKADGFGHGARAVAGAAIAAGASGLGVTTLAEAEPLLDLGVPVLSWLNPVGAAFEDPATADVEVAVTSLEHLAAVVRGAARSGVRRRVHLFVDTGMNRDGCDPVDWVTLCARARGAERCGYLEVVGVMGHLGCADDENERHHRAAHLRFTAAVRVARGLGLSPRHLHLSATGATLRTPGAHHDTLRVGAGLVGIDPSGVEAAVCGLRPAATLSAPVVQVRRVVAGQHVGYGHDHAVSRDGWVGLVPLGYADGLPRAASDHAEMWVAGRRRRVLGWISMDQTVVDLGDDAVAPGSEAVVFGPGERGEPTVQEWAEWGSTIPHEVLTGIPARVARVHLGAGNLNSSNHMERAA</sequence>
<feature type="binding site" evidence="4">
    <location>
        <position position="310"/>
    </location>
    <ligand>
        <name>substrate</name>
    </ligand>
</feature>
<dbReference type="InterPro" id="IPR011079">
    <property type="entry name" value="Ala_racemase_C"/>
</dbReference>
<keyword evidence="2 4" id="KW-0663">Pyridoxal phosphate</keyword>
<comment type="caution">
    <text evidence="6">The sequence shown here is derived from an EMBL/GenBank/DDBJ whole genome shotgun (WGS) entry which is preliminary data.</text>
</comment>
<evidence type="ECO:0000259" key="5">
    <source>
        <dbReference type="SMART" id="SM01005"/>
    </source>
</evidence>
<dbReference type="Gene3D" id="2.40.37.10">
    <property type="entry name" value="Lyase, Ornithine Decarboxylase, Chain A, domain 1"/>
    <property type="match status" value="1"/>
</dbReference>
<dbReference type="NCBIfam" id="TIGR00492">
    <property type="entry name" value="alr"/>
    <property type="match status" value="1"/>
</dbReference>
<dbReference type="CDD" id="cd00430">
    <property type="entry name" value="PLPDE_III_AR"/>
    <property type="match status" value="1"/>
</dbReference>
<dbReference type="GO" id="GO:0008784">
    <property type="term" value="F:alanine racemase activity"/>
    <property type="evidence" value="ECO:0007669"/>
    <property type="project" value="UniProtKB-EC"/>
</dbReference>
<dbReference type="SMART" id="SM01005">
    <property type="entry name" value="Ala_racemase_C"/>
    <property type="match status" value="1"/>
</dbReference>
<gene>
    <name evidence="6" type="primary">alr</name>
    <name evidence="6" type="ORF">ACFPWU_03865</name>
</gene>
<dbReference type="SUPFAM" id="SSF51419">
    <property type="entry name" value="PLP-binding barrel"/>
    <property type="match status" value="1"/>
</dbReference>
<dbReference type="PANTHER" id="PTHR30511">
    <property type="entry name" value="ALANINE RACEMASE"/>
    <property type="match status" value="1"/>
</dbReference>
<dbReference type="InterPro" id="IPR029066">
    <property type="entry name" value="PLP-binding_barrel"/>
</dbReference>
<dbReference type="SUPFAM" id="SSF50621">
    <property type="entry name" value="Alanine racemase C-terminal domain-like"/>
    <property type="match status" value="1"/>
</dbReference>
<dbReference type="EMBL" id="JBHSQI010000002">
    <property type="protein sequence ID" value="MFC6152802.1"/>
    <property type="molecule type" value="Genomic_DNA"/>
</dbReference>
<feature type="domain" description="Alanine racemase C-terminal" evidence="5">
    <location>
        <begin position="241"/>
        <end position="368"/>
    </location>
</feature>
<dbReference type="EC" id="5.1.1.1" evidence="4"/>
<reference evidence="7" key="1">
    <citation type="journal article" date="2019" name="Int. J. Syst. Evol. Microbiol.">
        <title>The Global Catalogue of Microorganisms (GCM) 10K type strain sequencing project: providing services to taxonomists for standard genome sequencing and annotation.</title>
        <authorList>
            <consortium name="The Broad Institute Genomics Platform"/>
            <consortium name="The Broad Institute Genome Sequencing Center for Infectious Disease"/>
            <person name="Wu L."/>
            <person name="Ma J."/>
        </authorList>
    </citation>
    <scope>NUCLEOTIDE SEQUENCE [LARGE SCALE GENOMIC DNA]</scope>
    <source>
        <strain evidence="7">DFY28</strain>
    </source>
</reference>